<gene>
    <name evidence="1" type="ORF">XD97_0733</name>
</gene>
<organism evidence="1 2">
    <name type="scientific">Pelotomaculum thermopropionicum</name>
    <dbReference type="NCBI Taxonomy" id="110500"/>
    <lineage>
        <taxon>Bacteria</taxon>
        <taxon>Bacillati</taxon>
        <taxon>Bacillota</taxon>
        <taxon>Clostridia</taxon>
        <taxon>Eubacteriales</taxon>
        <taxon>Desulfotomaculaceae</taxon>
        <taxon>Pelotomaculum</taxon>
    </lineage>
</organism>
<sequence>MIPINQETGIARNIRVIEWLKADLLTSLAALFKGMLQDSEEYLLDALASLIITCYILGRRLGLSFSRLDLTLESKLQKNIHENHELEKWYSDLSLLHAHLTEKKR</sequence>
<dbReference type="GO" id="GO:0009143">
    <property type="term" value="P:nucleoside triphosphate catabolic process"/>
    <property type="evidence" value="ECO:0007669"/>
    <property type="project" value="InterPro"/>
</dbReference>
<accession>A0A101HQM3</accession>
<proteinExistence type="predicted"/>
<dbReference type="InterPro" id="IPR025984">
    <property type="entry name" value="DCTPP"/>
</dbReference>
<dbReference type="EMBL" id="LGGS01000177">
    <property type="protein sequence ID" value="KUK81094.1"/>
    <property type="molecule type" value="Genomic_DNA"/>
</dbReference>
<dbReference type="Proteomes" id="UP000054705">
    <property type="component" value="Unassembled WGS sequence"/>
</dbReference>
<comment type="caution">
    <text evidence="1">The sequence shown here is derived from an EMBL/GenBank/DDBJ whole genome shotgun (WGS) entry which is preliminary data.</text>
</comment>
<name>A0A101HQM3_9FIRM</name>
<dbReference type="Pfam" id="PF12643">
    <property type="entry name" value="MazG-like"/>
    <property type="match status" value="1"/>
</dbReference>
<dbReference type="AlphaFoldDB" id="A0A101HQM3"/>
<dbReference type="GO" id="GO:0047429">
    <property type="term" value="F:nucleoside triphosphate diphosphatase activity"/>
    <property type="evidence" value="ECO:0007669"/>
    <property type="project" value="InterPro"/>
</dbReference>
<evidence type="ECO:0000313" key="1">
    <source>
        <dbReference type="EMBL" id="KUK81094.1"/>
    </source>
</evidence>
<evidence type="ECO:0000313" key="2">
    <source>
        <dbReference type="Proteomes" id="UP000054705"/>
    </source>
</evidence>
<protein>
    <recommendedName>
        <fullName evidence="3">MazG-like family protein</fullName>
    </recommendedName>
</protein>
<evidence type="ECO:0008006" key="3">
    <source>
        <dbReference type="Google" id="ProtNLM"/>
    </source>
</evidence>
<reference evidence="2" key="1">
    <citation type="journal article" date="2015" name="MBio">
        <title>Genome-Resolved Metagenomic Analysis Reveals Roles for Candidate Phyla and Other Microbial Community Members in Biogeochemical Transformations in Oil Reservoirs.</title>
        <authorList>
            <person name="Hu P."/>
            <person name="Tom L."/>
            <person name="Singh A."/>
            <person name="Thomas B.C."/>
            <person name="Baker B.J."/>
            <person name="Piceno Y.M."/>
            <person name="Andersen G.L."/>
            <person name="Banfield J.F."/>
        </authorList>
    </citation>
    <scope>NUCLEOTIDE SEQUENCE [LARGE SCALE GENOMIC DNA]</scope>
</reference>